<evidence type="ECO:0000256" key="1">
    <source>
        <dbReference type="SAM" id="Phobius"/>
    </source>
</evidence>
<feature type="transmembrane region" description="Helical" evidence="1">
    <location>
        <begin position="73"/>
        <end position="93"/>
    </location>
</feature>
<evidence type="ECO:0000313" key="3">
    <source>
        <dbReference type="Proteomes" id="UP000587942"/>
    </source>
</evidence>
<keyword evidence="1" id="KW-0812">Transmembrane</keyword>
<accession>A0A846TBR1</accession>
<dbReference type="Proteomes" id="UP000587942">
    <property type="component" value="Unassembled WGS sequence"/>
</dbReference>
<feature type="transmembrane region" description="Helical" evidence="1">
    <location>
        <begin position="164"/>
        <end position="182"/>
    </location>
</feature>
<name>A0A846TBR1_9BACI</name>
<gene>
    <name evidence="2" type="ORF">GWK17_10980</name>
</gene>
<reference evidence="2 3" key="1">
    <citation type="submission" date="2020-03" db="EMBL/GenBank/DDBJ databases">
        <authorList>
            <person name="Sun Q."/>
        </authorList>
    </citation>
    <scope>NUCLEOTIDE SEQUENCE [LARGE SCALE GENOMIC DNA]</scope>
    <source>
        <strain evidence="2 3">KACC 21451</strain>
    </source>
</reference>
<protein>
    <submittedName>
        <fullName evidence="2">Uncharacterized protein</fullName>
    </submittedName>
</protein>
<feature type="transmembrane region" description="Helical" evidence="1">
    <location>
        <begin position="33"/>
        <end position="53"/>
    </location>
</feature>
<evidence type="ECO:0000313" key="2">
    <source>
        <dbReference type="EMBL" id="NKE05983.1"/>
    </source>
</evidence>
<organism evidence="2 3">
    <name type="scientific">Mesobacillus selenatarsenatis</name>
    <dbReference type="NCBI Taxonomy" id="388741"/>
    <lineage>
        <taxon>Bacteria</taxon>
        <taxon>Bacillati</taxon>
        <taxon>Bacillota</taxon>
        <taxon>Bacilli</taxon>
        <taxon>Bacillales</taxon>
        <taxon>Bacillaceae</taxon>
        <taxon>Mesobacillus</taxon>
    </lineage>
</organism>
<proteinExistence type="predicted"/>
<keyword evidence="1" id="KW-1133">Transmembrane helix</keyword>
<keyword evidence="1" id="KW-0472">Membrane</keyword>
<dbReference type="EMBL" id="JAAVUM010000006">
    <property type="protein sequence ID" value="NKE05983.1"/>
    <property type="molecule type" value="Genomic_DNA"/>
</dbReference>
<dbReference type="AlphaFoldDB" id="A0A846TBR1"/>
<feature type="transmembrane region" description="Helical" evidence="1">
    <location>
        <begin position="218"/>
        <end position="234"/>
    </location>
</feature>
<comment type="caution">
    <text evidence="2">The sequence shown here is derived from an EMBL/GenBank/DDBJ whole genome shotgun (WGS) entry which is preliminary data.</text>
</comment>
<feature type="transmembrane region" description="Helical" evidence="1">
    <location>
        <begin position="105"/>
        <end position="125"/>
    </location>
</feature>
<feature type="transmembrane region" description="Helical" evidence="1">
    <location>
        <begin position="188"/>
        <end position="206"/>
    </location>
</feature>
<dbReference type="RefSeq" id="WP_167832410.1">
    <property type="nucleotide sequence ID" value="NZ_JAAVUM010000006.1"/>
</dbReference>
<sequence length="235" mass="26756">MAILTFFLVILLAGVHLSVKYYSKLMEQPRKPILSFAGGASIAYVIVHLLPEFQKVQEEFNKLIHIPKHYEDYSLYLVATVGFIVFYSINHFVKASEQNSPHLSVFIYHIGAFVLYNSFIGYYLIKGLKQEPKTVVIFTAVFTLHLMINDVGLRLDHKKRYDPWGSLILAVSVVGGWLLGFFITLPTFIFALWFSWLAGGILLNTIKEELPKERKSKLLPFILGVVASSLLFILI</sequence>